<evidence type="ECO:0000313" key="3">
    <source>
        <dbReference type="Proteomes" id="UP000314294"/>
    </source>
</evidence>
<evidence type="ECO:0000256" key="1">
    <source>
        <dbReference type="SAM" id="MobiDB-lite"/>
    </source>
</evidence>
<feature type="region of interest" description="Disordered" evidence="1">
    <location>
        <begin position="1"/>
        <end position="104"/>
    </location>
</feature>
<name>A0A4Z2H504_9TELE</name>
<protein>
    <submittedName>
        <fullName evidence="2">Uncharacterized protein</fullName>
    </submittedName>
</protein>
<keyword evidence="3" id="KW-1185">Reference proteome</keyword>
<reference evidence="2 3" key="1">
    <citation type="submission" date="2019-03" db="EMBL/GenBank/DDBJ databases">
        <title>First draft genome of Liparis tanakae, snailfish: a comprehensive survey of snailfish specific genes.</title>
        <authorList>
            <person name="Kim W."/>
            <person name="Song I."/>
            <person name="Jeong J.-H."/>
            <person name="Kim D."/>
            <person name="Kim S."/>
            <person name="Ryu S."/>
            <person name="Song J.Y."/>
            <person name="Lee S.K."/>
        </authorList>
    </citation>
    <scope>NUCLEOTIDE SEQUENCE [LARGE SCALE GENOMIC DNA]</scope>
    <source>
        <tissue evidence="2">Muscle</tissue>
    </source>
</reference>
<dbReference type="Proteomes" id="UP000314294">
    <property type="component" value="Unassembled WGS sequence"/>
</dbReference>
<feature type="compositionally biased region" description="Polar residues" evidence="1">
    <location>
        <begin position="93"/>
        <end position="103"/>
    </location>
</feature>
<comment type="caution">
    <text evidence="2">The sequence shown here is derived from an EMBL/GenBank/DDBJ whole genome shotgun (WGS) entry which is preliminary data.</text>
</comment>
<dbReference type="EMBL" id="SRLO01000345">
    <property type="protein sequence ID" value="TNN59904.1"/>
    <property type="molecule type" value="Genomic_DNA"/>
</dbReference>
<accession>A0A4Z2H504</accession>
<evidence type="ECO:0000313" key="2">
    <source>
        <dbReference type="EMBL" id="TNN59904.1"/>
    </source>
</evidence>
<gene>
    <name evidence="2" type="ORF">EYF80_029870</name>
</gene>
<sequence length="120" mass="13165">MAELTLANTTVPSGTERSVTPEQSRPRRNWKKAGSVTGGRTERRNSTSGATKTLDLIQKRGPKLSACSQKRNERRNSRQSCSPANSEKPPPNGSSLKKSSNAAGSWCRPARQYAYAMVNW</sequence>
<proteinExistence type="predicted"/>
<feature type="compositionally biased region" description="Polar residues" evidence="1">
    <location>
        <begin position="1"/>
        <end position="23"/>
    </location>
</feature>
<dbReference type="AlphaFoldDB" id="A0A4Z2H504"/>
<organism evidence="2 3">
    <name type="scientific">Liparis tanakae</name>
    <name type="common">Tanaka's snailfish</name>
    <dbReference type="NCBI Taxonomy" id="230148"/>
    <lineage>
        <taxon>Eukaryota</taxon>
        <taxon>Metazoa</taxon>
        <taxon>Chordata</taxon>
        <taxon>Craniata</taxon>
        <taxon>Vertebrata</taxon>
        <taxon>Euteleostomi</taxon>
        <taxon>Actinopterygii</taxon>
        <taxon>Neopterygii</taxon>
        <taxon>Teleostei</taxon>
        <taxon>Neoteleostei</taxon>
        <taxon>Acanthomorphata</taxon>
        <taxon>Eupercaria</taxon>
        <taxon>Perciformes</taxon>
        <taxon>Cottioidei</taxon>
        <taxon>Cottales</taxon>
        <taxon>Liparidae</taxon>
        <taxon>Liparis</taxon>
    </lineage>
</organism>